<evidence type="ECO:0000313" key="3">
    <source>
        <dbReference type="Proteomes" id="UP000184330"/>
    </source>
</evidence>
<proteinExistence type="predicted"/>
<keyword evidence="3" id="KW-1185">Reference proteome</keyword>
<dbReference type="Proteomes" id="UP000184330">
    <property type="component" value="Unassembled WGS sequence"/>
</dbReference>
<evidence type="ECO:0000256" key="1">
    <source>
        <dbReference type="SAM" id="MobiDB-lite"/>
    </source>
</evidence>
<protein>
    <submittedName>
        <fullName evidence="2">Uncharacterized protein</fullName>
    </submittedName>
</protein>
<evidence type="ECO:0000313" key="2">
    <source>
        <dbReference type="EMBL" id="CZR62852.1"/>
    </source>
</evidence>
<dbReference type="AlphaFoldDB" id="A0A1L7XCV5"/>
<accession>A0A1L7XCV5</accession>
<reference evidence="2 3" key="1">
    <citation type="submission" date="2016-03" db="EMBL/GenBank/DDBJ databases">
        <authorList>
            <person name="Ploux O."/>
        </authorList>
    </citation>
    <scope>NUCLEOTIDE SEQUENCE [LARGE SCALE GENOMIC DNA]</scope>
    <source>
        <strain evidence="2 3">UAMH 11012</strain>
    </source>
</reference>
<sequence length="221" mass="23673">MPPNGKPNGRFELPQLTPVNFSLTDGTNIPPPPDSPVEEKPQPVAQPVEASHGAATANGQSATATNANGVYEGRGRTNATNVSTEQPTSPVSSKRPSSIRRFLSRKSLNTNYTNGADSNISNEDVTMIDRPESAMSFASQRPSLKTKKSGSWFRRFSSNGSPPGNRASPSRASIIYEEKQSAPRAMGPPPPKLPELSKLKAKIPENDDGSLGAEDMFKNIK</sequence>
<feature type="compositionally biased region" description="Polar residues" evidence="1">
    <location>
        <begin position="156"/>
        <end position="171"/>
    </location>
</feature>
<feature type="compositionally biased region" description="Polar residues" evidence="1">
    <location>
        <begin position="106"/>
        <end position="124"/>
    </location>
</feature>
<gene>
    <name evidence="2" type="ORF">PAC_12749</name>
</gene>
<feature type="compositionally biased region" description="Polar residues" evidence="1">
    <location>
        <begin position="57"/>
        <end position="68"/>
    </location>
</feature>
<name>A0A1L7XCV5_9HELO</name>
<dbReference type="EMBL" id="FJOG01000022">
    <property type="protein sequence ID" value="CZR62852.1"/>
    <property type="molecule type" value="Genomic_DNA"/>
</dbReference>
<feature type="compositionally biased region" description="Basic and acidic residues" evidence="1">
    <location>
        <begin position="195"/>
        <end position="205"/>
    </location>
</feature>
<dbReference type="OrthoDB" id="5380416at2759"/>
<feature type="region of interest" description="Disordered" evidence="1">
    <location>
        <begin position="1"/>
        <end position="221"/>
    </location>
</feature>
<feature type="compositionally biased region" description="Polar residues" evidence="1">
    <location>
        <begin position="77"/>
        <end position="96"/>
    </location>
</feature>
<feature type="compositionally biased region" description="Polar residues" evidence="1">
    <location>
        <begin position="17"/>
        <end position="27"/>
    </location>
</feature>
<organism evidence="2 3">
    <name type="scientific">Phialocephala subalpina</name>
    <dbReference type="NCBI Taxonomy" id="576137"/>
    <lineage>
        <taxon>Eukaryota</taxon>
        <taxon>Fungi</taxon>
        <taxon>Dikarya</taxon>
        <taxon>Ascomycota</taxon>
        <taxon>Pezizomycotina</taxon>
        <taxon>Leotiomycetes</taxon>
        <taxon>Helotiales</taxon>
        <taxon>Mollisiaceae</taxon>
        <taxon>Phialocephala</taxon>
        <taxon>Phialocephala fortinii species complex</taxon>
    </lineage>
</organism>